<feature type="transmembrane region" description="Helical" evidence="4">
    <location>
        <begin position="21"/>
        <end position="44"/>
    </location>
</feature>
<comment type="caution">
    <text evidence="6">The sequence shown here is derived from an EMBL/GenBank/DDBJ whole genome shotgun (WGS) entry which is preliminary data.</text>
</comment>
<dbReference type="InterPro" id="IPR016120">
    <property type="entry name" value="Sig_transdc_His_kin_SpoOB"/>
</dbReference>
<evidence type="ECO:0000256" key="1">
    <source>
        <dbReference type="ARBA" id="ARBA00022553"/>
    </source>
</evidence>
<evidence type="ECO:0000256" key="3">
    <source>
        <dbReference type="ARBA" id="ARBA00022777"/>
    </source>
</evidence>
<keyword evidence="3" id="KW-0418">Kinase</keyword>
<dbReference type="EMBL" id="PXYX01000006">
    <property type="protein sequence ID" value="PSR28564.1"/>
    <property type="molecule type" value="Genomic_DNA"/>
</dbReference>
<accession>A0A2T2X250</accession>
<evidence type="ECO:0000313" key="7">
    <source>
        <dbReference type="Proteomes" id="UP000242705"/>
    </source>
</evidence>
<protein>
    <recommendedName>
        <fullName evidence="5">SpoOB alpha-helical domain-containing protein</fullName>
    </recommendedName>
</protein>
<gene>
    <name evidence="6" type="ORF">C7B47_05245</name>
</gene>
<dbReference type="Pfam" id="PF14689">
    <property type="entry name" value="SPOB_a"/>
    <property type="match status" value="1"/>
</dbReference>
<dbReference type="SUPFAM" id="SSF55890">
    <property type="entry name" value="Sporulation response regulatory protein Spo0B"/>
    <property type="match status" value="1"/>
</dbReference>
<keyword evidence="2" id="KW-0808">Transferase</keyword>
<keyword evidence="4" id="KW-1133">Transmembrane helix</keyword>
<organism evidence="6 7">
    <name type="scientific">Sulfobacillus thermosulfidooxidans</name>
    <dbReference type="NCBI Taxonomy" id="28034"/>
    <lineage>
        <taxon>Bacteria</taxon>
        <taxon>Bacillati</taxon>
        <taxon>Bacillota</taxon>
        <taxon>Clostridia</taxon>
        <taxon>Eubacteriales</taxon>
        <taxon>Clostridiales Family XVII. Incertae Sedis</taxon>
        <taxon>Sulfobacillus</taxon>
    </lineage>
</organism>
<evidence type="ECO:0000313" key="6">
    <source>
        <dbReference type="EMBL" id="PSR28564.1"/>
    </source>
</evidence>
<feature type="transmembrane region" description="Helical" evidence="4">
    <location>
        <begin position="50"/>
        <end position="68"/>
    </location>
</feature>
<name>A0A2T2X250_SULTH</name>
<dbReference type="AlphaFoldDB" id="A0A2T2X250"/>
<feature type="domain" description="SpoOB alpha-helical" evidence="5">
    <location>
        <begin position="71"/>
        <end position="107"/>
    </location>
</feature>
<dbReference type="Gene3D" id="1.10.287.130">
    <property type="match status" value="1"/>
</dbReference>
<reference evidence="6 7" key="1">
    <citation type="journal article" date="2014" name="BMC Genomics">
        <title>Comparison of environmental and isolate Sulfobacillus genomes reveals diverse carbon, sulfur, nitrogen, and hydrogen metabolisms.</title>
        <authorList>
            <person name="Justice N.B."/>
            <person name="Norman A."/>
            <person name="Brown C.T."/>
            <person name="Singh A."/>
            <person name="Thomas B.C."/>
            <person name="Banfield J.F."/>
        </authorList>
    </citation>
    <scope>NUCLEOTIDE SEQUENCE [LARGE SCALE GENOMIC DNA]</scope>
    <source>
        <strain evidence="6">AMDSBA5</strain>
    </source>
</reference>
<dbReference type="GO" id="GO:0000155">
    <property type="term" value="F:phosphorelay sensor kinase activity"/>
    <property type="evidence" value="ECO:0007669"/>
    <property type="project" value="InterPro"/>
</dbReference>
<keyword evidence="1" id="KW-0597">Phosphoprotein</keyword>
<keyword evidence="4" id="KW-0812">Transmembrane</keyword>
<dbReference type="Proteomes" id="UP000242705">
    <property type="component" value="Unassembled WGS sequence"/>
</dbReference>
<evidence type="ECO:0000256" key="4">
    <source>
        <dbReference type="SAM" id="Phobius"/>
    </source>
</evidence>
<proteinExistence type="predicted"/>
<evidence type="ECO:0000259" key="5">
    <source>
        <dbReference type="Pfam" id="PF14689"/>
    </source>
</evidence>
<keyword evidence="4" id="KW-0472">Membrane</keyword>
<sequence length="222" mass="25496">MIGAKCASCPSMRVKGGSKGFIGVYGLAMRFMILLALGVGVYWSTHFWRIIFLVFFALYLVIWVRLASQAQAVEIIRRYRHRYANHLQVISGWLQLGQYERADKYLMDHALASVHPGIFRGLPLRWTYQMIALDAYAESLGNMILWQSPEHIAGTYMMLWKLRAVLRCVIPLAKGTIVVRFEPGRFNVEVDEAGMKALPRKHIKGVRWNRQQGMITASWGHR</sequence>
<dbReference type="InterPro" id="IPR039506">
    <property type="entry name" value="SPOB_a"/>
</dbReference>
<evidence type="ECO:0000256" key="2">
    <source>
        <dbReference type="ARBA" id="ARBA00022679"/>
    </source>
</evidence>